<dbReference type="InterPro" id="IPR003719">
    <property type="entry name" value="Phenazine_PhzF-like"/>
</dbReference>
<dbReference type="AlphaFoldDB" id="A0AAD4LBL1"/>
<dbReference type="Pfam" id="PF02567">
    <property type="entry name" value="PhzC-PhzF"/>
    <property type="match status" value="1"/>
</dbReference>
<dbReference type="PANTHER" id="PTHR13774:SF17">
    <property type="entry name" value="PHENAZINE BIOSYNTHESIS-LIKE DOMAIN-CONTAINING PROTEIN"/>
    <property type="match status" value="1"/>
</dbReference>
<sequence>MTIDARPQTLPFSIENAFTDRLDGGNPAAVVRVPSLTALPDATLQSIATNFNQPMTVFIAPRETSADDISGTATFGIRWFSPEIEVPLCGHGAVAAAASVLHGAEDARSPSAIRFEAPTGKFLIARRVEGGRIEIDLDAGHSEALVGAEDAQLRGVFARALGEHVRVTYIGRGLGHMDQYALVEVDTHDLKSLKVDIDALRDSPFMVNVVVAPSSVPGVAFESRMFAPRAGIPEDPVCGTAHALSTPYWMATKELSGVINARQVSTRGGELK</sequence>
<protein>
    <submittedName>
        <fullName evidence="3">Diaminopimelate epimerase-like protein</fullName>
    </submittedName>
</protein>
<keyword evidence="4" id="KW-1185">Reference proteome</keyword>
<evidence type="ECO:0000256" key="1">
    <source>
        <dbReference type="ARBA" id="ARBA00008270"/>
    </source>
</evidence>
<evidence type="ECO:0000313" key="4">
    <source>
        <dbReference type="Proteomes" id="UP001201163"/>
    </source>
</evidence>
<accession>A0AAD4LBL1</accession>
<gene>
    <name evidence="3" type="ORF">EDB92DRAFT_1878069</name>
</gene>
<evidence type="ECO:0000256" key="2">
    <source>
        <dbReference type="ARBA" id="ARBA00023235"/>
    </source>
</evidence>
<dbReference type="GO" id="GO:0005737">
    <property type="term" value="C:cytoplasm"/>
    <property type="evidence" value="ECO:0007669"/>
    <property type="project" value="TreeGrafter"/>
</dbReference>
<name>A0AAD4LBL1_9AGAM</name>
<dbReference type="EMBL" id="JAKELL010000051">
    <property type="protein sequence ID" value="KAH8986886.1"/>
    <property type="molecule type" value="Genomic_DNA"/>
</dbReference>
<dbReference type="PANTHER" id="PTHR13774">
    <property type="entry name" value="PHENAZINE BIOSYNTHESIS PROTEIN"/>
    <property type="match status" value="1"/>
</dbReference>
<dbReference type="SUPFAM" id="SSF54506">
    <property type="entry name" value="Diaminopimelate epimerase-like"/>
    <property type="match status" value="1"/>
</dbReference>
<dbReference type="GO" id="GO:0016853">
    <property type="term" value="F:isomerase activity"/>
    <property type="evidence" value="ECO:0007669"/>
    <property type="project" value="UniProtKB-KW"/>
</dbReference>
<dbReference type="PIRSF" id="PIRSF016184">
    <property type="entry name" value="PhzC_PhzF"/>
    <property type="match status" value="1"/>
</dbReference>
<dbReference type="Gene3D" id="3.10.310.10">
    <property type="entry name" value="Diaminopimelate Epimerase, Chain A, domain 1"/>
    <property type="match status" value="2"/>
</dbReference>
<evidence type="ECO:0000313" key="3">
    <source>
        <dbReference type="EMBL" id="KAH8986886.1"/>
    </source>
</evidence>
<comment type="caution">
    <text evidence="3">The sequence shown here is derived from an EMBL/GenBank/DDBJ whole genome shotgun (WGS) entry which is preliminary data.</text>
</comment>
<reference evidence="3" key="1">
    <citation type="submission" date="2022-01" db="EMBL/GenBank/DDBJ databases">
        <title>Comparative genomics reveals a dynamic genome evolution in the ectomycorrhizal milk-cap (Lactarius) mushrooms.</title>
        <authorList>
            <consortium name="DOE Joint Genome Institute"/>
            <person name="Lebreton A."/>
            <person name="Tang N."/>
            <person name="Kuo A."/>
            <person name="LaButti K."/>
            <person name="Drula E."/>
            <person name="Barry K."/>
            <person name="Clum A."/>
            <person name="Lipzen A."/>
            <person name="Mousain D."/>
            <person name="Ng V."/>
            <person name="Wang R."/>
            <person name="Wang X."/>
            <person name="Dai Y."/>
            <person name="Henrissat B."/>
            <person name="Grigoriev I.V."/>
            <person name="Guerin-Laguette A."/>
            <person name="Yu F."/>
            <person name="Martin F.M."/>
        </authorList>
    </citation>
    <scope>NUCLEOTIDE SEQUENCE</scope>
    <source>
        <strain evidence="3">QP</strain>
    </source>
</reference>
<dbReference type="Proteomes" id="UP001201163">
    <property type="component" value="Unassembled WGS sequence"/>
</dbReference>
<keyword evidence="2" id="KW-0413">Isomerase</keyword>
<proteinExistence type="inferred from homology"/>
<comment type="similarity">
    <text evidence="1">Belongs to the PhzF family.</text>
</comment>
<organism evidence="3 4">
    <name type="scientific">Lactarius akahatsu</name>
    <dbReference type="NCBI Taxonomy" id="416441"/>
    <lineage>
        <taxon>Eukaryota</taxon>
        <taxon>Fungi</taxon>
        <taxon>Dikarya</taxon>
        <taxon>Basidiomycota</taxon>
        <taxon>Agaricomycotina</taxon>
        <taxon>Agaricomycetes</taxon>
        <taxon>Russulales</taxon>
        <taxon>Russulaceae</taxon>
        <taxon>Lactarius</taxon>
    </lineage>
</organism>